<gene>
    <name evidence="1" type="ORF">CEXT_61441</name>
</gene>
<proteinExistence type="predicted"/>
<dbReference type="AlphaFoldDB" id="A0AAV4MIL9"/>
<reference evidence="1 2" key="1">
    <citation type="submission" date="2021-06" db="EMBL/GenBank/DDBJ databases">
        <title>Caerostris extrusa draft genome.</title>
        <authorList>
            <person name="Kono N."/>
            <person name="Arakawa K."/>
        </authorList>
    </citation>
    <scope>NUCLEOTIDE SEQUENCE [LARGE SCALE GENOMIC DNA]</scope>
</reference>
<evidence type="ECO:0000313" key="1">
    <source>
        <dbReference type="EMBL" id="GIX71690.1"/>
    </source>
</evidence>
<evidence type="ECO:0000313" key="2">
    <source>
        <dbReference type="Proteomes" id="UP001054945"/>
    </source>
</evidence>
<organism evidence="1 2">
    <name type="scientific">Caerostris extrusa</name>
    <name type="common">Bark spider</name>
    <name type="synonym">Caerostris bankana</name>
    <dbReference type="NCBI Taxonomy" id="172846"/>
    <lineage>
        <taxon>Eukaryota</taxon>
        <taxon>Metazoa</taxon>
        <taxon>Ecdysozoa</taxon>
        <taxon>Arthropoda</taxon>
        <taxon>Chelicerata</taxon>
        <taxon>Arachnida</taxon>
        <taxon>Araneae</taxon>
        <taxon>Araneomorphae</taxon>
        <taxon>Entelegynae</taxon>
        <taxon>Araneoidea</taxon>
        <taxon>Araneidae</taxon>
        <taxon>Caerostris</taxon>
    </lineage>
</organism>
<keyword evidence="2" id="KW-1185">Reference proteome</keyword>
<dbReference type="Proteomes" id="UP001054945">
    <property type="component" value="Unassembled WGS sequence"/>
</dbReference>
<name>A0AAV4MIL9_CAEEX</name>
<sequence>MNNPLMSVLISKLDFVEIPSSLRLPKSICFNFPPIKIAFPLSNPMLAFLVNHRRVSASHPPSDFPNAVHFAPVAAGSFTLNEPQSVGECFATKEEGPQKETQRMSALPSL</sequence>
<accession>A0AAV4MIL9</accession>
<comment type="caution">
    <text evidence="1">The sequence shown here is derived from an EMBL/GenBank/DDBJ whole genome shotgun (WGS) entry which is preliminary data.</text>
</comment>
<dbReference type="EMBL" id="BPLR01019778">
    <property type="protein sequence ID" value="GIX71690.1"/>
    <property type="molecule type" value="Genomic_DNA"/>
</dbReference>
<protein>
    <submittedName>
        <fullName evidence="1">Uncharacterized protein</fullName>
    </submittedName>
</protein>